<dbReference type="Proteomes" id="UP001501490">
    <property type="component" value="Unassembled WGS sequence"/>
</dbReference>
<keyword evidence="3" id="KW-1185">Reference proteome</keyword>
<dbReference type="InterPro" id="IPR050508">
    <property type="entry name" value="Methyltransf_Superfamily"/>
</dbReference>
<dbReference type="InterPro" id="IPR029063">
    <property type="entry name" value="SAM-dependent_MTases_sf"/>
</dbReference>
<evidence type="ECO:0000313" key="3">
    <source>
        <dbReference type="Proteomes" id="UP001501490"/>
    </source>
</evidence>
<organism evidence="2 3">
    <name type="scientific">Microlunatus ginsengisoli</name>
    <dbReference type="NCBI Taxonomy" id="363863"/>
    <lineage>
        <taxon>Bacteria</taxon>
        <taxon>Bacillati</taxon>
        <taxon>Actinomycetota</taxon>
        <taxon>Actinomycetes</taxon>
        <taxon>Propionibacteriales</taxon>
        <taxon>Propionibacteriaceae</taxon>
        <taxon>Microlunatus</taxon>
    </lineage>
</organism>
<proteinExistence type="predicted"/>
<dbReference type="Gene3D" id="3.40.50.150">
    <property type="entry name" value="Vaccinia Virus protein VP39"/>
    <property type="match status" value="1"/>
</dbReference>
<dbReference type="RefSeq" id="WP_344801799.1">
    <property type="nucleotide sequence ID" value="NZ_BAABAB010000006.1"/>
</dbReference>
<keyword evidence="2" id="KW-0808">Transferase</keyword>
<gene>
    <name evidence="2" type="ORF">GCM10022236_08010</name>
</gene>
<dbReference type="Pfam" id="PF08241">
    <property type="entry name" value="Methyltransf_11"/>
    <property type="match status" value="1"/>
</dbReference>
<keyword evidence="2" id="KW-0489">Methyltransferase</keyword>
<comment type="caution">
    <text evidence="2">The sequence shown here is derived from an EMBL/GenBank/DDBJ whole genome shotgun (WGS) entry which is preliminary data.</text>
</comment>
<dbReference type="SUPFAM" id="SSF53335">
    <property type="entry name" value="S-adenosyl-L-methionine-dependent methyltransferases"/>
    <property type="match status" value="1"/>
</dbReference>
<evidence type="ECO:0000313" key="2">
    <source>
        <dbReference type="EMBL" id="GAA3608733.1"/>
    </source>
</evidence>
<name>A0ABP6ZJ45_9ACTN</name>
<dbReference type="InterPro" id="IPR013216">
    <property type="entry name" value="Methyltransf_11"/>
</dbReference>
<accession>A0ABP6ZJ45</accession>
<dbReference type="CDD" id="cd02440">
    <property type="entry name" value="AdoMet_MTases"/>
    <property type="match status" value="1"/>
</dbReference>
<dbReference type="GO" id="GO:0032259">
    <property type="term" value="P:methylation"/>
    <property type="evidence" value="ECO:0007669"/>
    <property type="project" value="UniProtKB-KW"/>
</dbReference>
<protein>
    <submittedName>
        <fullName evidence="2">Class I SAM-dependent methyltransferase</fullName>
    </submittedName>
</protein>
<dbReference type="GO" id="GO:0008168">
    <property type="term" value="F:methyltransferase activity"/>
    <property type="evidence" value="ECO:0007669"/>
    <property type="project" value="UniProtKB-KW"/>
</dbReference>
<dbReference type="EMBL" id="BAABAB010000006">
    <property type="protein sequence ID" value="GAA3608733.1"/>
    <property type="molecule type" value="Genomic_DNA"/>
</dbReference>
<evidence type="ECO:0000259" key="1">
    <source>
        <dbReference type="Pfam" id="PF08241"/>
    </source>
</evidence>
<reference evidence="3" key="1">
    <citation type="journal article" date="2019" name="Int. J. Syst. Evol. Microbiol.">
        <title>The Global Catalogue of Microorganisms (GCM) 10K type strain sequencing project: providing services to taxonomists for standard genome sequencing and annotation.</title>
        <authorList>
            <consortium name="The Broad Institute Genomics Platform"/>
            <consortium name="The Broad Institute Genome Sequencing Center for Infectious Disease"/>
            <person name="Wu L."/>
            <person name="Ma J."/>
        </authorList>
    </citation>
    <scope>NUCLEOTIDE SEQUENCE [LARGE SCALE GENOMIC DNA]</scope>
    <source>
        <strain evidence="3">JCM 16929</strain>
    </source>
</reference>
<sequence>MAEVEGTRTFRAAGSGYDGFMGRYSAELAGPFADFAGVGPGTRVLDVGCGPGAFTAVAVGRAGAARVAAVDPTPSFVELCRRRHPGVDVRSAAAERLPFDDASFDCAAAQLVFHFVSDPEAAVGEMSRVLRPGGVLAACVWDFAEGMEMLRTFWDAALSIDPDAPDEARTLRLGREGELSALFASQTLTQVTETTLTVGSRYGDFEELWNGFLAGVGPAGAYCASLPPRRQAALRDALFDRLGRPAGSFSLAAVARAARAIRP</sequence>
<feature type="domain" description="Methyltransferase type 11" evidence="1">
    <location>
        <begin position="45"/>
        <end position="137"/>
    </location>
</feature>
<dbReference type="PANTHER" id="PTHR42912">
    <property type="entry name" value="METHYLTRANSFERASE"/>
    <property type="match status" value="1"/>
</dbReference>